<keyword evidence="3" id="KW-1185">Reference proteome</keyword>
<evidence type="ECO:0000313" key="3">
    <source>
        <dbReference type="Proteomes" id="UP000053890"/>
    </source>
</evidence>
<gene>
    <name evidence="2" type="ORF">RHOBADRAFT_54569</name>
</gene>
<feature type="compositionally biased region" description="Pro residues" evidence="1">
    <location>
        <begin position="31"/>
        <end position="48"/>
    </location>
</feature>
<dbReference type="EMBL" id="KQ474081">
    <property type="protein sequence ID" value="KPV73991.1"/>
    <property type="molecule type" value="Genomic_DNA"/>
</dbReference>
<evidence type="ECO:0000313" key="2">
    <source>
        <dbReference type="EMBL" id="KPV73991.1"/>
    </source>
</evidence>
<evidence type="ECO:0000256" key="1">
    <source>
        <dbReference type="SAM" id="MobiDB-lite"/>
    </source>
</evidence>
<feature type="region of interest" description="Disordered" evidence="1">
    <location>
        <begin position="1"/>
        <end position="111"/>
    </location>
</feature>
<dbReference type="STRING" id="578459.A0A0P9EP54"/>
<organism evidence="2 3">
    <name type="scientific">Rhodotorula graminis (strain WP1)</name>
    <dbReference type="NCBI Taxonomy" id="578459"/>
    <lineage>
        <taxon>Eukaryota</taxon>
        <taxon>Fungi</taxon>
        <taxon>Dikarya</taxon>
        <taxon>Basidiomycota</taxon>
        <taxon>Pucciniomycotina</taxon>
        <taxon>Microbotryomycetes</taxon>
        <taxon>Sporidiobolales</taxon>
        <taxon>Sporidiobolaceae</taxon>
        <taxon>Rhodotorula</taxon>
    </lineage>
</organism>
<dbReference type="GeneID" id="28977838"/>
<dbReference type="OMA" id="EHDARGW"/>
<dbReference type="Proteomes" id="UP000053890">
    <property type="component" value="Unassembled WGS sequence"/>
</dbReference>
<reference evidence="2 3" key="1">
    <citation type="journal article" date="2015" name="Front. Microbiol.">
        <title>Genome sequence of the plant growth promoting endophytic yeast Rhodotorula graminis WP1.</title>
        <authorList>
            <person name="Firrincieli A."/>
            <person name="Otillar R."/>
            <person name="Salamov A."/>
            <person name="Schmutz J."/>
            <person name="Khan Z."/>
            <person name="Redman R.S."/>
            <person name="Fleck N.D."/>
            <person name="Lindquist E."/>
            <person name="Grigoriev I.V."/>
            <person name="Doty S.L."/>
        </authorList>
    </citation>
    <scope>NUCLEOTIDE SEQUENCE [LARGE SCALE GENOMIC DNA]</scope>
    <source>
        <strain evidence="2 3">WP1</strain>
    </source>
</reference>
<dbReference type="RefSeq" id="XP_018270040.1">
    <property type="nucleotide sequence ID" value="XM_018417390.1"/>
</dbReference>
<dbReference type="AlphaFoldDB" id="A0A0P9EP54"/>
<dbReference type="PANTHER" id="PTHR37948">
    <property type="entry name" value="ZGC:113208"/>
    <property type="match status" value="1"/>
</dbReference>
<proteinExistence type="predicted"/>
<dbReference type="OrthoDB" id="4850at2759"/>
<sequence>MARTRSARIHSPASVLDPPPATATEPTAADPAPPSATSPSPPPAPLPTPKRKKRPVEPKAERIGTRKKLRLSAIEVGGDRDRGEVGSEAVQQRGGGRAAQDGQDDEAERLSRVGKKVTLGDGQQDYTITCPLPWRDSKTREFHFDDYPDFRPNMSPEEIIRQGSFDGGFFRPVKSQKSGRELHEDWSDFPKEWYDGLDVSLYLTRPDPGDTSVNKWQARMGQPFEVWEKNGWIRPEHDARGWFSWYYRFYLGRRCDDDARQVQRWAGVAGNSGRFKRMLLGKYRDRGVHFVEPDEELVSPGIRQTLNHWAYDPTTAHLNRFREEKGDRVANDDADE</sequence>
<name>A0A0P9EP54_RHOGW</name>
<accession>A0A0P9EP54</accession>
<protein>
    <submittedName>
        <fullName evidence="2">Uncharacterized protein</fullName>
    </submittedName>
</protein>
<dbReference type="PANTHER" id="PTHR37948:SF1">
    <property type="entry name" value="BLL5189 PROTEIN"/>
    <property type="match status" value="1"/>
</dbReference>
<feature type="compositionally biased region" description="Basic and acidic residues" evidence="1">
    <location>
        <begin position="55"/>
        <end position="64"/>
    </location>
</feature>